<keyword evidence="4" id="KW-0500">Molybdenum</keyword>
<dbReference type="Pfam" id="PF00126">
    <property type="entry name" value="HTH_1"/>
    <property type="match status" value="1"/>
</dbReference>
<feature type="domain" description="Mop" evidence="7">
    <location>
        <begin position="179"/>
        <end position="245"/>
    </location>
</feature>
<evidence type="ECO:0000256" key="5">
    <source>
        <dbReference type="ARBA" id="ARBA00022737"/>
    </source>
</evidence>
<geneLocation type="plasmid" evidence="8 9">
    <name>unnamed1</name>
</geneLocation>
<dbReference type="GO" id="GO:0005886">
    <property type="term" value="C:plasma membrane"/>
    <property type="evidence" value="ECO:0007669"/>
    <property type="project" value="UniProtKB-SubCell"/>
</dbReference>
<evidence type="ECO:0000313" key="9">
    <source>
        <dbReference type="Proteomes" id="UP000509626"/>
    </source>
</evidence>
<dbReference type="AlphaFoldDB" id="A0A7D5QNQ4"/>
<dbReference type="GO" id="GO:0003700">
    <property type="term" value="F:DNA-binding transcription factor activity"/>
    <property type="evidence" value="ECO:0007669"/>
    <property type="project" value="InterPro"/>
</dbReference>
<dbReference type="OrthoDB" id="70912at2157"/>
<dbReference type="InterPro" id="IPR008995">
    <property type="entry name" value="Mo/tungstate-bd_C_term_dom"/>
</dbReference>
<name>A0A7D5QNQ4_9EURY</name>
<dbReference type="Gene3D" id="1.10.10.10">
    <property type="entry name" value="Winged helix-like DNA-binding domain superfamily/Winged helix DNA-binding domain"/>
    <property type="match status" value="1"/>
</dbReference>
<dbReference type="InterPro" id="IPR036388">
    <property type="entry name" value="WH-like_DNA-bd_sf"/>
</dbReference>
<dbReference type="Pfam" id="PF03459">
    <property type="entry name" value="TOBE"/>
    <property type="match status" value="1"/>
</dbReference>
<dbReference type="PIRSF" id="PIRSF005763">
    <property type="entry name" value="Txn_reg_ModE"/>
    <property type="match status" value="1"/>
</dbReference>
<evidence type="ECO:0000259" key="7">
    <source>
        <dbReference type="PROSITE" id="PS51866"/>
    </source>
</evidence>
<dbReference type="GeneID" id="56040017"/>
<protein>
    <submittedName>
        <fullName evidence="8">TOBE domain-containing protein</fullName>
    </submittedName>
</protein>
<keyword evidence="5" id="KW-0677">Repeat</keyword>
<gene>
    <name evidence="8" type="ORF">HUG12_21120</name>
</gene>
<dbReference type="InterPro" id="IPR004606">
    <property type="entry name" value="Mop_domain"/>
</dbReference>
<evidence type="ECO:0000256" key="2">
    <source>
        <dbReference type="ARBA" id="ARBA00008110"/>
    </source>
</evidence>
<feature type="region of interest" description="Disordered" evidence="6">
    <location>
        <begin position="247"/>
        <end position="268"/>
    </location>
</feature>
<evidence type="ECO:0000256" key="3">
    <source>
        <dbReference type="ARBA" id="ARBA00022448"/>
    </source>
</evidence>
<dbReference type="NCBIfam" id="TIGR00638">
    <property type="entry name" value="Mop"/>
    <property type="match status" value="1"/>
</dbReference>
<keyword evidence="9" id="KW-1185">Reference proteome</keyword>
<dbReference type="KEGG" id="halu:HUG12_21120"/>
<evidence type="ECO:0000256" key="1">
    <source>
        <dbReference type="ARBA" id="ARBA00004202"/>
    </source>
</evidence>
<sequence length="268" mass="27340">MSRGEGPESAADASAVVERDDVAFGREDAALLRAIAARGSVSGAARELGRSRARATTRLQDLESAFGELVVRRRGGSDGGGSLLTDAATALLARFDRLRANLDGTAGVAESVLPGRLVGTTGELGTVETGAGRLRALVVRPEGYTEERYTNGGGVGVEVSVRASAVTLHDPDDAPAGAATSARNRFVGRVEAIDEGVAVSHVTVHVGDSTPLVALVTRDSVDRLGLEPGREVVASFKATATRAVPVDGAVADDDDNEVTGGRAVESGG</sequence>
<organism evidence="8 9">
    <name type="scientific">Halorarum salinum</name>
    <dbReference type="NCBI Taxonomy" id="2743089"/>
    <lineage>
        <taxon>Archaea</taxon>
        <taxon>Methanobacteriati</taxon>
        <taxon>Methanobacteriota</taxon>
        <taxon>Stenosarchaea group</taxon>
        <taxon>Halobacteria</taxon>
        <taxon>Halobacteriales</taxon>
        <taxon>Haloferacaceae</taxon>
        <taxon>Halorarum</taxon>
    </lineage>
</organism>
<dbReference type="GO" id="GO:0015689">
    <property type="term" value="P:molybdate ion transport"/>
    <property type="evidence" value="ECO:0007669"/>
    <property type="project" value="InterPro"/>
</dbReference>
<dbReference type="GO" id="GO:0030151">
    <property type="term" value="F:molybdenum ion binding"/>
    <property type="evidence" value="ECO:0007669"/>
    <property type="project" value="InterPro"/>
</dbReference>
<keyword evidence="8" id="KW-0614">Plasmid</keyword>
<keyword evidence="3" id="KW-0813">Transport</keyword>
<dbReference type="Gene3D" id="2.40.50.100">
    <property type="match status" value="1"/>
</dbReference>
<dbReference type="PROSITE" id="PS51866">
    <property type="entry name" value="MOP"/>
    <property type="match status" value="1"/>
</dbReference>
<dbReference type="Proteomes" id="UP000509626">
    <property type="component" value="Plasmid unnamed1"/>
</dbReference>
<comment type="similarity">
    <text evidence="2">Belongs to the ModE family.</text>
</comment>
<dbReference type="SUPFAM" id="SSF50331">
    <property type="entry name" value="MOP-like"/>
    <property type="match status" value="1"/>
</dbReference>
<dbReference type="SUPFAM" id="SSF46785">
    <property type="entry name" value="Winged helix' DNA-binding domain"/>
    <property type="match status" value="1"/>
</dbReference>
<comment type="subcellular location">
    <subcellularLocation>
        <location evidence="1">Cell membrane</location>
        <topology evidence="1">Peripheral membrane protein</topology>
    </subcellularLocation>
</comment>
<evidence type="ECO:0000256" key="6">
    <source>
        <dbReference type="SAM" id="MobiDB-lite"/>
    </source>
</evidence>
<dbReference type="InterPro" id="IPR051815">
    <property type="entry name" value="Molybdate_resp_trans_reg"/>
</dbReference>
<accession>A0A7D5QNQ4</accession>
<proteinExistence type="inferred from homology"/>
<reference evidence="8 9" key="1">
    <citation type="submission" date="2020-06" db="EMBL/GenBank/DDBJ databases">
        <title>NJ-3-1, isolated from saline soil.</title>
        <authorList>
            <person name="Cui H.L."/>
            <person name="Shi X."/>
        </authorList>
    </citation>
    <scope>NUCLEOTIDE SEQUENCE [LARGE SCALE GENOMIC DNA]</scope>
    <source>
        <strain evidence="8 9">NJ-3-1</strain>
        <plasmid evidence="8 9">unnamed1</plasmid>
    </source>
</reference>
<dbReference type="InterPro" id="IPR036390">
    <property type="entry name" value="WH_DNA-bd_sf"/>
</dbReference>
<dbReference type="InterPro" id="IPR000847">
    <property type="entry name" value="LysR_HTH_N"/>
</dbReference>
<evidence type="ECO:0000256" key="4">
    <source>
        <dbReference type="ARBA" id="ARBA00022505"/>
    </source>
</evidence>
<evidence type="ECO:0000313" key="8">
    <source>
        <dbReference type="EMBL" id="QLG64285.1"/>
    </source>
</evidence>
<dbReference type="EMBL" id="CP058580">
    <property type="protein sequence ID" value="QLG64285.1"/>
    <property type="molecule type" value="Genomic_DNA"/>
</dbReference>
<dbReference type="InterPro" id="IPR005116">
    <property type="entry name" value="Transp-assoc_OB_typ1"/>
</dbReference>
<dbReference type="PANTHER" id="PTHR30432:SF1">
    <property type="entry name" value="DNA-BINDING TRANSCRIPTIONAL DUAL REGULATOR MODE"/>
    <property type="match status" value="1"/>
</dbReference>
<dbReference type="RefSeq" id="WP_179270867.1">
    <property type="nucleotide sequence ID" value="NZ_CP058580.1"/>
</dbReference>
<dbReference type="PANTHER" id="PTHR30432">
    <property type="entry name" value="TRANSCRIPTIONAL REGULATOR MODE"/>
    <property type="match status" value="1"/>
</dbReference>
<dbReference type="InterPro" id="IPR016462">
    <property type="entry name" value="ModE"/>
</dbReference>